<sequence length="114" mass="12656">MDFETSREFVVRQTLGTSEDLPDTFIACLRQGKPPVPGQVTSLLLALKALFEGLKNEPTLDRTLTKALFILSYESRQLYAQGQKTGVTWPPLLDEDLGRIGKAAQSIVFGEWQG</sequence>
<organism evidence="1 2">
    <name type="scientific">Phormidium tenue NIES-30</name>
    <dbReference type="NCBI Taxonomy" id="549789"/>
    <lineage>
        <taxon>Bacteria</taxon>
        <taxon>Bacillati</taxon>
        <taxon>Cyanobacteriota</taxon>
        <taxon>Cyanophyceae</taxon>
        <taxon>Oscillatoriophycideae</taxon>
        <taxon>Oscillatoriales</taxon>
        <taxon>Oscillatoriaceae</taxon>
        <taxon>Phormidium</taxon>
    </lineage>
</organism>
<accession>A0A1U7J4E0</accession>
<protein>
    <submittedName>
        <fullName evidence="1">Dethiobiotin synthetase</fullName>
    </submittedName>
</protein>
<reference evidence="1 2" key="1">
    <citation type="submission" date="2016-11" db="EMBL/GenBank/DDBJ databases">
        <title>Draft Genome Sequences of Nine Cyanobacterial Strains from Diverse Habitats.</title>
        <authorList>
            <person name="Zhu T."/>
            <person name="Hou S."/>
            <person name="Lu X."/>
            <person name="Hess W.R."/>
        </authorList>
    </citation>
    <scope>NUCLEOTIDE SEQUENCE [LARGE SCALE GENOMIC DNA]</scope>
    <source>
        <strain evidence="1 2">NIES-30</strain>
    </source>
</reference>
<proteinExistence type="predicted"/>
<dbReference type="AlphaFoldDB" id="A0A1U7J4E0"/>
<keyword evidence="2" id="KW-1185">Reference proteome</keyword>
<dbReference type="RefSeq" id="WP_073609180.1">
    <property type="nucleotide sequence ID" value="NZ_MRCG01000010.1"/>
</dbReference>
<dbReference type="Proteomes" id="UP000185557">
    <property type="component" value="Unassembled WGS sequence"/>
</dbReference>
<dbReference type="STRING" id="549789.NIES30_13930"/>
<dbReference type="EMBL" id="MRCG01000010">
    <property type="protein sequence ID" value="OKH47229.1"/>
    <property type="molecule type" value="Genomic_DNA"/>
</dbReference>
<evidence type="ECO:0000313" key="2">
    <source>
        <dbReference type="Proteomes" id="UP000185557"/>
    </source>
</evidence>
<dbReference type="OrthoDB" id="514041at2"/>
<name>A0A1U7J4E0_9CYAN</name>
<comment type="caution">
    <text evidence="1">The sequence shown here is derived from an EMBL/GenBank/DDBJ whole genome shotgun (WGS) entry which is preliminary data.</text>
</comment>
<evidence type="ECO:0000313" key="1">
    <source>
        <dbReference type="EMBL" id="OKH47229.1"/>
    </source>
</evidence>
<gene>
    <name evidence="1" type="ORF">NIES30_13930</name>
</gene>